<protein>
    <recommendedName>
        <fullName evidence="6">B12-binding domain-containing protein</fullName>
    </recommendedName>
</protein>
<dbReference type="InterPro" id="IPR050554">
    <property type="entry name" value="Met_Synthase/Corrinoid"/>
</dbReference>
<evidence type="ECO:0000259" key="3">
    <source>
        <dbReference type="PROSITE" id="PS51332"/>
    </source>
</evidence>
<comment type="caution">
    <text evidence="5">The sequence shown here is derived from an EMBL/GenBank/DDBJ whole genome shotgun (WGS) entry which is preliminary data.</text>
</comment>
<evidence type="ECO:0008006" key="6">
    <source>
        <dbReference type="Google" id="ProtNLM"/>
    </source>
</evidence>
<proteinExistence type="predicted"/>
<dbReference type="PROSITE" id="PS51337">
    <property type="entry name" value="B12_BINDING_NTER"/>
    <property type="match status" value="1"/>
</dbReference>
<keyword evidence="1" id="KW-0479">Metal-binding</keyword>
<keyword evidence="2" id="KW-0170">Cobalt</keyword>
<dbReference type="GO" id="GO:0031419">
    <property type="term" value="F:cobalamin binding"/>
    <property type="evidence" value="ECO:0007669"/>
    <property type="project" value="InterPro"/>
</dbReference>
<feature type="domain" description="B12-binding N-terminal" evidence="4">
    <location>
        <begin position="1"/>
        <end position="87"/>
    </location>
</feature>
<feature type="domain" description="B12-binding" evidence="3">
    <location>
        <begin position="87"/>
        <end position="209"/>
    </location>
</feature>
<dbReference type="InterPro" id="IPR003759">
    <property type="entry name" value="Cbl-bd_cap"/>
</dbReference>
<dbReference type="SUPFAM" id="SSF47644">
    <property type="entry name" value="Methionine synthase domain"/>
    <property type="match status" value="1"/>
</dbReference>
<dbReference type="SMART" id="SM01018">
    <property type="entry name" value="B12-binding_2"/>
    <property type="match status" value="1"/>
</dbReference>
<evidence type="ECO:0000313" key="5">
    <source>
        <dbReference type="EMBL" id="GAH53485.1"/>
    </source>
</evidence>
<dbReference type="GO" id="GO:0050667">
    <property type="term" value="P:homocysteine metabolic process"/>
    <property type="evidence" value="ECO:0007669"/>
    <property type="project" value="TreeGrafter"/>
</dbReference>
<dbReference type="Pfam" id="PF02607">
    <property type="entry name" value="B12-binding_2"/>
    <property type="match status" value="1"/>
</dbReference>
<organism evidence="5">
    <name type="scientific">marine sediment metagenome</name>
    <dbReference type="NCBI Taxonomy" id="412755"/>
    <lineage>
        <taxon>unclassified sequences</taxon>
        <taxon>metagenomes</taxon>
        <taxon>ecological metagenomes</taxon>
    </lineage>
</organism>
<accession>X1H8X6</accession>
<dbReference type="Pfam" id="PF02310">
    <property type="entry name" value="B12-binding"/>
    <property type="match status" value="1"/>
</dbReference>
<dbReference type="InterPro" id="IPR036724">
    <property type="entry name" value="Cobalamin-bd_sf"/>
</dbReference>
<dbReference type="GO" id="GO:0046653">
    <property type="term" value="P:tetrahydrofolate metabolic process"/>
    <property type="evidence" value="ECO:0007669"/>
    <property type="project" value="TreeGrafter"/>
</dbReference>
<name>X1H8X6_9ZZZZ</name>
<reference evidence="5" key="1">
    <citation type="journal article" date="2014" name="Front. Microbiol.">
        <title>High frequency of phylogenetically diverse reductive dehalogenase-homologous genes in deep subseafloor sedimentary metagenomes.</title>
        <authorList>
            <person name="Kawai M."/>
            <person name="Futagami T."/>
            <person name="Toyoda A."/>
            <person name="Takaki Y."/>
            <person name="Nishi S."/>
            <person name="Hori S."/>
            <person name="Arai W."/>
            <person name="Tsubouchi T."/>
            <person name="Morono Y."/>
            <person name="Uchiyama I."/>
            <person name="Ito T."/>
            <person name="Fujiyama A."/>
            <person name="Inagaki F."/>
            <person name="Takami H."/>
        </authorList>
    </citation>
    <scope>NUCLEOTIDE SEQUENCE</scope>
    <source>
        <strain evidence="5">Expedition CK06-06</strain>
    </source>
</reference>
<dbReference type="AlphaFoldDB" id="X1H8X6"/>
<dbReference type="GO" id="GO:0046872">
    <property type="term" value="F:metal ion binding"/>
    <property type="evidence" value="ECO:0007669"/>
    <property type="project" value="UniProtKB-KW"/>
</dbReference>
<dbReference type="Gene3D" id="3.40.50.280">
    <property type="entry name" value="Cobalamin-binding domain"/>
    <property type="match status" value="1"/>
</dbReference>
<evidence type="ECO:0000256" key="1">
    <source>
        <dbReference type="ARBA" id="ARBA00022723"/>
    </source>
</evidence>
<dbReference type="EMBL" id="BARU01019502">
    <property type="protein sequence ID" value="GAH53485.1"/>
    <property type="molecule type" value="Genomic_DNA"/>
</dbReference>
<evidence type="ECO:0000259" key="4">
    <source>
        <dbReference type="PROSITE" id="PS51337"/>
    </source>
</evidence>
<dbReference type="InterPro" id="IPR036594">
    <property type="entry name" value="Meth_synthase_dom"/>
</dbReference>
<gene>
    <name evidence="5" type="ORF">S03H2_32114</name>
</gene>
<sequence length="209" mass="22794">MSGNSDIYEALVNLDEEKVKQLVNEHLVSGVAAETIMEQLQKALIEIGNRFEEEKYYVPDLLYSGAIMKEALKILAPKMKGKSVSAKGKVVMGTVFGDIHDIGKDLVVMLLRNSGFEVLDLGVDVEPQRFVEAIKDSGAKVLGMSCLLTISFNAIANTVKAIKEAGIRDKVSIMVGGAPVTELVKEKTDCDYYGRDAVNGLRFVSDVYS</sequence>
<evidence type="ECO:0000256" key="2">
    <source>
        <dbReference type="ARBA" id="ARBA00023285"/>
    </source>
</evidence>
<dbReference type="GO" id="GO:0005829">
    <property type="term" value="C:cytosol"/>
    <property type="evidence" value="ECO:0007669"/>
    <property type="project" value="TreeGrafter"/>
</dbReference>
<dbReference type="InterPro" id="IPR006158">
    <property type="entry name" value="Cobalamin-bd"/>
</dbReference>
<dbReference type="PANTHER" id="PTHR45833">
    <property type="entry name" value="METHIONINE SYNTHASE"/>
    <property type="match status" value="1"/>
</dbReference>
<dbReference type="GO" id="GO:0008705">
    <property type="term" value="F:methionine synthase activity"/>
    <property type="evidence" value="ECO:0007669"/>
    <property type="project" value="TreeGrafter"/>
</dbReference>
<dbReference type="PROSITE" id="PS51332">
    <property type="entry name" value="B12_BINDING"/>
    <property type="match status" value="1"/>
</dbReference>
<dbReference type="SUPFAM" id="SSF52242">
    <property type="entry name" value="Cobalamin (vitamin B12)-binding domain"/>
    <property type="match status" value="1"/>
</dbReference>
<dbReference type="PANTHER" id="PTHR45833:SF1">
    <property type="entry name" value="METHIONINE SYNTHASE"/>
    <property type="match status" value="1"/>
</dbReference>
<dbReference type="Gene3D" id="1.10.1240.10">
    <property type="entry name" value="Methionine synthase domain"/>
    <property type="match status" value="1"/>
</dbReference>